<dbReference type="InterPro" id="IPR014710">
    <property type="entry name" value="RmlC-like_jellyroll"/>
</dbReference>
<dbReference type="Gene3D" id="2.60.120.10">
    <property type="entry name" value="Jelly Rolls"/>
    <property type="match status" value="1"/>
</dbReference>
<dbReference type="CDD" id="cd00093">
    <property type="entry name" value="HTH_XRE"/>
    <property type="match status" value="1"/>
</dbReference>
<dbReference type="SUPFAM" id="SSF47413">
    <property type="entry name" value="lambda repressor-like DNA-binding domains"/>
    <property type="match status" value="1"/>
</dbReference>
<dbReference type="CDD" id="cd02209">
    <property type="entry name" value="cupin_XRE_C"/>
    <property type="match status" value="1"/>
</dbReference>
<dbReference type="RefSeq" id="WP_026611981.1">
    <property type="nucleotide sequence ID" value="NZ_OX458333.1"/>
</dbReference>
<evidence type="ECO:0000313" key="4">
    <source>
        <dbReference type="Proteomes" id="UP001162030"/>
    </source>
</evidence>
<dbReference type="InterPro" id="IPR010982">
    <property type="entry name" value="Lambda_DNA-bd_dom_sf"/>
</dbReference>
<evidence type="ECO:0000313" key="3">
    <source>
        <dbReference type="EMBL" id="CAI8762409.1"/>
    </source>
</evidence>
<dbReference type="InterPro" id="IPR013096">
    <property type="entry name" value="Cupin_2"/>
</dbReference>
<dbReference type="InterPro" id="IPR001387">
    <property type="entry name" value="Cro/C1-type_HTH"/>
</dbReference>
<sequence length="192" mass="21293">MEENEYALSAVIAENLHRFRKQRNLSLEQFAQLTGVSRAMLGQIELGRSVPTIKVLWKIARALDLPLSNFLSGNPSELPRVVKANEAKIISSPDGTFCSRALFPLDVNRKVEFYEVRLAARAVEEAKPHPAGTTENLAVCQGIVQIIVGSQDYTLNTGDSILFNADVPHVYQNPSDAEAHLYLVMAYADHRC</sequence>
<dbReference type="SUPFAM" id="SSF51182">
    <property type="entry name" value="RmlC-like cupins"/>
    <property type="match status" value="1"/>
</dbReference>
<dbReference type="Pfam" id="PF07883">
    <property type="entry name" value="Cupin_2"/>
    <property type="match status" value="1"/>
</dbReference>
<dbReference type="PANTHER" id="PTHR46797">
    <property type="entry name" value="HTH-TYPE TRANSCRIPTIONAL REGULATOR"/>
    <property type="match status" value="1"/>
</dbReference>
<dbReference type="Pfam" id="PF01381">
    <property type="entry name" value="HTH_3"/>
    <property type="match status" value="1"/>
</dbReference>
<evidence type="ECO:0000256" key="1">
    <source>
        <dbReference type="ARBA" id="ARBA00023125"/>
    </source>
</evidence>
<protein>
    <submittedName>
        <fullName evidence="3">XRE family transcriptional regulator, regulator of sulfur utilization</fullName>
    </submittedName>
</protein>
<dbReference type="PANTHER" id="PTHR46797:SF1">
    <property type="entry name" value="METHYLPHOSPHONATE SYNTHASE"/>
    <property type="match status" value="1"/>
</dbReference>
<dbReference type="InterPro" id="IPR011051">
    <property type="entry name" value="RmlC_Cupin_sf"/>
</dbReference>
<name>A0ABN8X0X7_9GAMM</name>
<evidence type="ECO:0000259" key="2">
    <source>
        <dbReference type="SMART" id="SM00530"/>
    </source>
</evidence>
<reference evidence="3 4" key="1">
    <citation type="submission" date="2023-03" db="EMBL/GenBank/DDBJ databases">
        <authorList>
            <person name="Pearce D."/>
        </authorList>
    </citation>
    <scope>NUCLEOTIDE SEQUENCE [LARGE SCALE GENOMIC DNA]</scope>
    <source>
        <strain evidence="3">Msz</strain>
    </source>
</reference>
<dbReference type="InterPro" id="IPR050807">
    <property type="entry name" value="TransReg_Diox_bact_type"/>
</dbReference>
<gene>
    <name evidence="3" type="ORF">MSZNOR_0869</name>
</gene>
<dbReference type="Proteomes" id="UP001162030">
    <property type="component" value="Chromosome"/>
</dbReference>
<organism evidence="3 4">
    <name type="scientific">Methylocaldum szegediense</name>
    <dbReference type="NCBI Taxonomy" id="73780"/>
    <lineage>
        <taxon>Bacteria</taxon>
        <taxon>Pseudomonadati</taxon>
        <taxon>Pseudomonadota</taxon>
        <taxon>Gammaproteobacteria</taxon>
        <taxon>Methylococcales</taxon>
        <taxon>Methylococcaceae</taxon>
        <taxon>Methylocaldum</taxon>
    </lineage>
</organism>
<proteinExistence type="predicted"/>
<feature type="domain" description="HTH cro/C1-type" evidence="2">
    <location>
        <begin position="15"/>
        <end position="70"/>
    </location>
</feature>
<accession>A0ABN8X0X7</accession>
<dbReference type="Gene3D" id="1.10.260.40">
    <property type="entry name" value="lambda repressor-like DNA-binding domains"/>
    <property type="match status" value="1"/>
</dbReference>
<dbReference type="EMBL" id="OX458333">
    <property type="protein sequence ID" value="CAI8762409.1"/>
    <property type="molecule type" value="Genomic_DNA"/>
</dbReference>
<keyword evidence="4" id="KW-1185">Reference proteome</keyword>
<keyword evidence="1" id="KW-0238">DNA-binding</keyword>
<dbReference type="SMART" id="SM00530">
    <property type="entry name" value="HTH_XRE"/>
    <property type="match status" value="1"/>
</dbReference>